<gene>
    <name evidence="4" type="ORF">Mucpa_1736</name>
</gene>
<keyword evidence="2" id="KW-0597">Phosphoprotein</keyword>
<dbReference type="RefSeq" id="WP_008505777.1">
    <property type="nucleotide sequence ID" value="NZ_CM001403.1"/>
</dbReference>
<evidence type="ECO:0000256" key="1">
    <source>
        <dbReference type="ARBA" id="ARBA00023125"/>
    </source>
</evidence>
<accession>H1Y8H2</accession>
<dbReference type="InterPro" id="IPR039420">
    <property type="entry name" value="WalR-like"/>
</dbReference>
<evidence type="ECO:0000313" key="4">
    <source>
        <dbReference type="EMBL" id="EHQ25890.1"/>
    </source>
</evidence>
<evidence type="ECO:0000256" key="2">
    <source>
        <dbReference type="PROSITE-ProRule" id="PRU00169"/>
    </source>
</evidence>
<organism evidence="4 5">
    <name type="scientific">Mucilaginibacter paludis DSM 18603</name>
    <dbReference type="NCBI Taxonomy" id="714943"/>
    <lineage>
        <taxon>Bacteria</taxon>
        <taxon>Pseudomonadati</taxon>
        <taxon>Bacteroidota</taxon>
        <taxon>Sphingobacteriia</taxon>
        <taxon>Sphingobacteriales</taxon>
        <taxon>Sphingobacteriaceae</taxon>
        <taxon>Mucilaginibacter</taxon>
    </lineage>
</organism>
<dbReference type="HOGENOM" id="CLU_1254110_0_0_10"/>
<dbReference type="PROSITE" id="PS50110">
    <property type="entry name" value="RESPONSE_REGULATORY"/>
    <property type="match status" value="1"/>
</dbReference>
<evidence type="ECO:0000313" key="5">
    <source>
        <dbReference type="Proteomes" id="UP000002774"/>
    </source>
</evidence>
<dbReference type="GO" id="GO:0000160">
    <property type="term" value="P:phosphorelay signal transduction system"/>
    <property type="evidence" value="ECO:0007669"/>
    <property type="project" value="InterPro"/>
</dbReference>
<sequence length="221" mass="24721">MFEKVLIAEDHQTTSISVKQILAELRIQNCDYAYYCDEALTRIRNEQASGQAYELLITDLSFGPGSHSQILTGGAALIAAARQVQPDLKILVFSIENKPIVIERLFDELKINGYVGKGREDALELRQAVENIAKGRRHIPAGLRHAVKQINAHDFSEIDLTIVRLISEGKSQKQISAYFTENAIKPSSLSTIEKRLALMREAYGFSNNEQLIVYCRETGLA</sequence>
<feature type="modified residue" description="4-aspartylphosphate" evidence="2">
    <location>
        <position position="59"/>
    </location>
</feature>
<dbReference type="SUPFAM" id="SSF52172">
    <property type="entry name" value="CheY-like"/>
    <property type="match status" value="1"/>
</dbReference>
<dbReference type="eggNOG" id="COG2197">
    <property type="taxonomic scope" value="Bacteria"/>
</dbReference>
<reference evidence="4" key="1">
    <citation type="submission" date="2011-09" db="EMBL/GenBank/DDBJ databases">
        <title>The permanent draft genome of Mucilaginibacter paludis DSM 18603.</title>
        <authorList>
            <consortium name="US DOE Joint Genome Institute (JGI-PGF)"/>
            <person name="Lucas S."/>
            <person name="Han J."/>
            <person name="Lapidus A."/>
            <person name="Bruce D."/>
            <person name="Goodwin L."/>
            <person name="Pitluck S."/>
            <person name="Peters L."/>
            <person name="Kyrpides N."/>
            <person name="Mavromatis K."/>
            <person name="Ivanova N."/>
            <person name="Mikhailova N."/>
            <person name="Held B."/>
            <person name="Detter J.C."/>
            <person name="Tapia R."/>
            <person name="Han C."/>
            <person name="Land M."/>
            <person name="Hauser L."/>
            <person name="Markowitz V."/>
            <person name="Cheng J.-F."/>
            <person name="Hugenholtz P."/>
            <person name="Woyke T."/>
            <person name="Wu D."/>
            <person name="Tindall B."/>
            <person name="Brambilla E."/>
            <person name="Klenk H.-P."/>
            <person name="Eisen J.A."/>
        </authorList>
    </citation>
    <scope>NUCLEOTIDE SEQUENCE [LARGE SCALE GENOMIC DNA]</scope>
    <source>
        <strain evidence="4">DSM 18603</strain>
    </source>
</reference>
<dbReference type="PANTHER" id="PTHR43214">
    <property type="entry name" value="TWO-COMPONENT RESPONSE REGULATOR"/>
    <property type="match status" value="1"/>
</dbReference>
<dbReference type="PANTHER" id="PTHR43214:SF17">
    <property type="entry name" value="TRANSCRIPTIONAL REGULATORY PROTEIN RCSB"/>
    <property type="match status" value="1"/>
</dbReference>
<dbReference type="EMBL" id="CM001403">
    <property type="protein sequence ID" value="EHQ25890.1"/>
    <property type="molecule type" value="Genomic_DNA"/>
</dbReference>
<name>H1Y8H2_9SPHI</name>
<evidence type="ECO:0000259" key="3">
    <source>
        <dbReference type="PROSITE" id="PS50110"/>
    </source>
</evidence>
<keyword evidence="1" id="KW-0238">DNA-binding</keyword>
<dbReference type="Gene3D" id="3.40.50.2300">
    <property type="match status" value="1"/>
</dbReference>
<proteinExistence type="predicted"/>
<dbReference type="Proteomes" id="UP000002774">
    <property type="component" value="Chromosome"/>
</dbReference>
<dbReference type="InterPro" id="IPR001789">
    <property type="entry name" value="Sig_transdc_resp-reg_receiver"/>
</dbReference>
<dbReference type="InterPro" id="IPR011006">
    <property type="entry name" value="CheY-like_superfamily"/>
</dbReference>
<dbReference type="AlphaFoldDB" id="H1Y8H2"/>
<feature type="domain" description="Response regulatory" evidence="3">
    <location>
        <begin position="4"/>
        <end position="132"/>
    </location>
</feature>
<protein>
    <submittedName>
        <fullName evidence="4">Response regulator receiver protein</fullName>
    </submittedName>
</protein>
<dbReference type="GO" id="GO:0003677">
    <property type="term" value="F:DNA binding"/>
    <property type="evidence" value="ECO:0007669"/>
    <property type="project" value="UniProtKB-KW"/>
</dbReference>
<keyword evidence="5" id="KW-1185">Reference proteome</keyword>
<dbReference type="STRING" id="714943.Mucpa_1736"/>
<dbReference type="OrthoDB" id="659223at2"/>